<dbReference type="InterPro" id="IPR029052">
    <property type="entry name" value="Metallo-depent_PP-like"/>
</dbReference>
<dbReference type="PANTHER" id="PTHR42850:SF2">
    <property type="entry name" value="BLL5683 PROTEIN"/>
    <property type="match status" value="1"/>
</dbReference>
<dbReference type="SUPFAM" id="SSF56300">
    <property type="entry name" value="Metallo-dependent phosphatases"/>
    <property type="match status" value="1"/>
</dbReference>
<dbReference type="InterPro" id="IPR011152">
    <property type="entry name" value="Pesterase_MJ0912"/>
</dbReference>
<evidence type="ECO:0000313" key="4">
    <source>
        <dbReference type="Proteomes" id="UP000320338"/>
    </source>
</evidence>
<keyword evidence="4" id="KW-1185">Reference proteome</keyword>
<organism evidence="3 4">
    <name type="scientific">Pseudonocardia hydrocarbonoxydans</name>
    <dbReference type="NCBI Taxonomy" id="76726"/>
    <lineage>
        <taxon>Bacteria</taxon>
        <taxon>Bacillati</taxon>
        <taxon>Actinomycetota</taxon>
        <taxon>Actinomycetes</taxon>
        <taxon>Pseudonocardiales</taxon>
        <taxon>Pseudonocardiaceae</taxon>
        <taxon>Pseudonocardia</taxon>
    </lineage>
</organism>
<dbReference type="CDD" id="cd00838">
    <property type="entry name" value="MPP_superfamily"/>
    <property type="match status" value="1"/>
</dbReference>
<evidence type="ECO:0000313" key="3">
    <source>
        <dbReference type="EMBL" id="GEC19145.1"/>
    </source>
</evidence>
<proteinExistence type="inferred from homology"/>
<protein>
    <submittedName>
        <fullName evidence="3">Metallophosphoesterase</fullName>
    </submittedName>
</protein>
<dbReference type="Pfam" id="PF12850">
    <property type="entry name" value="Metallophos_2"/>
    <property type="match status" value="1"/>
</dbReference>
<dbReference type="InterPro" id="IPR024654">
    <property type="entry name" value="Calcineurin-like_PHP_lpxH"/>
</dbReference>
<reference evidence="3 4" key="1">
    <citation type="submission" date="2019-06" db="EMBL/GenBank/DDBJ databases">
        <title>Whole genome shotgun sequence of Pseudonocardia hydrocarbonoxydans NBRC 14498.</title>
        <authorList>
            <person name="Hosoyama A."/>
            <person name="Uohara A."/>
            <person name="Ohji S."/>
            <person name="Ichikawa N."/>
        </authorList>
    </citation>
    <scope>NUCLEOTIDE SEQUENCE [LARGE SCALE GENOMIC DNA]</scope>
    <source>
        <strain evidence="3 4">NBRC 14498</strain>
    </source>
</reference>
<dbReference type="PIRSF" id="PIRSF000883">
    <property type="entry name" value="Pesterase_MJ0912"/>
    <property type="match status" value="1"/>
</dbReference>
<gene>
    <name evidence="3" type="ORF">PHY01_14280</name>
</gene>
<accession>A0A4Y3WK57</accession>
<dbReference type="GO" id="GO:0016791">
    <property type="term" value="F:phosphatase activity"/>
    <property type="evidence" value="ECO:0007669"/>
    <property type="project" value="TreeGrafter"/>
</dbReference>
<dbReference type="InterPro" id="IPR050126">
    <property type="entry name" value="Ap4A_hydrolase"/>
</dbReference>
<dbReference type="AlphaFoldDB" id="A0A4Y3WK57"/>
<evidence type="ECO:0000259" key="2">
    <source>
        <dbReference type="Pfam" id="PF12850"/>
    </source>
</evidence>
<sequence length="275" mass="29418">MRPVRLLVLSDVHGNAHALRAVLDAAAGERIDRVLCLGDLVGYGPFPNECAATLADLGAVTVVGNHDLIAIGELTDERCGPLARRTGAWTRAALDERTRAHLAALPRTARVGDVLLAHGSIDDPQTYVRGVERAAAELERMGRDAPGARVLLLGHTHQPWAFGPATGTLLRGPRSGVVALDPAHPHLVNPGSVGQSRDRTVAARFAVLDTARGRVEFRAVPYDVAGHVRGLRAAGLPDGSHRMAPTVRDRVVGARWTLARRVRGLIRPGPRRPPR</sequence>
<name>A0A4Y3WK57_9PSEU</name>
<comment type="similarity">
    <text evidence="1">Belongs to the metallophosphoesterase superfamily. YfcE family.</text>
</comment>
<dbReference type="EMBL" id="BJNG01000014">
    <property type="protein sequence ID" value="GEC19145.1"/>
    <property type="molecule type" value="Genomic_DNA"/>
</dbReference>
<dbReference type="PANTHER" id="PTHR42850">
    <property type="entry name" value="METALLOPHOSPHOESTERASE"/>
    <property type="match status" value="1"/>
</dbReference>
<dbReference type="Gene3D" id="3.60.21.10">
    <property type="match status" value="1"/>
</dbReference>
<feature type="domain" description="Calcineurin-like phosphoesterase" evidence="2">
    <location>
        <begin position="5"/>
        <end position="211"/>
    </location>
</feature>
<evidence type="ECO:0000256" key="1">
    <source>
        <dbReference type="ARBA" id="ARBA00008950"/>
    </source>
</evidence>
<dbReference type="RefSeq" id="WP_170183684.1">
    <property type="nucleotide sequence ID" value="NZ_BAAARZ010000048.1"/>
</dbReference>
<dbReference type="GO" id="GO:0005737">
    <property type="term" value="C:cytoplasm"/>
    <property type="evidence" value="ECO:0007669"/>
    <property type="project" value="TreeGrafter"/>
</dbReference>
<dbReference type="Proteomes" id="UP000320338">
    <property type="component" value="Unassembled WGS sequence"/>
</dbReference>
<comment type="caution">
    <text evidence="3">The sequence shown here is derived from an EMBL/GenBank/DDBJ whole genome shotgun (WGS) entry which is preliminary data.</text>
</comment>